<name>A0ABQ5TGI3_9BACI</name>
<dbReference type="InterPro" id="IPR012337">
    <property type="entry name" value="RNaseH-like_sf"/>
</dbReference>
<proteinExistence type="inferred from homology"/>
<dbReference type="Pfam" id="PF01351">
    <property type="entry name" value="RNase_HII"/>
    <property type="match status" value="1"/>
</dbReference>
<evidence type="ECO:0000256" key="15">
    <source>
        <dbReference type="PROSITE-ProRule" id="PRU01319"/>
    </source>
</evidence>
<feature type="binding site" evidence="14 15">
    <location>
        <position position="78"/>
    </location>
    <ligand>
        <name>a divalent metal cation</name>
        <dbReference type="ChEBI" id="CHEBI:60240"/>
    </ligand>
</feature>
<evidence type="ECO:0000256" key="13">
    <source>
        <dbReference type="ARBA" id="ARBA00023211"/>
    </source>
</evidence>
<dbReference type="RefSeq" id="WP_260048310.1">
    <property type="nucleotide sequence ID" value="NZ_BSKO01000001.1"/>
</dbReference>
<keyword evidence="10 14" id="KW-0479">Metal-binding</keyword>
<evidence type="ECO:0000256" key="1">
    <source>
        <dbReference type="ARBA" id="ARBA00000077"/>
    </source>
</evidence>
<dbReference type="PANTHER" id="PTHR10954:SF18">
    <property type="entry name" value="RIBONUCLEASE HII"/>
    <property type="match status" value="1"/>
</dbReference>
<evidence type="ECO:0000259" key="18">
    <source>
        <dbReference type="PROSITE" id="PS51975"/>
    </source>
</evidence>
<evidence type="ECO:0000313" key="19">
    <source>
        <dbReference type="EMBL" id="GLO65976.1"/>
    </source>
</evidence>
<comment type="subcellular location">
    <subcellularLocation>
        <location evidence="4 14">Cytoplasm</location>
    </subcellularLocation>
</comment>
<dbReference type="HAMAP" id="MF_00052_B">
    <property type="entry name" value="RNase_HII_B"/>
    <property type="match status" value="1"/>
</dbReference>
<accession>A0ABQ5TGI3</accession>
<evidence type="ECO:0000256" key="7">
    <source>
        <dbReference type="ARBA" id="ARBA00019179"/>
    </source>
</evidence>
<dbReference type="EC" id="3.1.26.4" evidence="6 14"/>
<feature type="domain" description="RNase H type-2" evidence="18">
    <location>
        <begin position="71"/>
        <end position="260"/>
    </location>
</feature>
<feature type="binding site" evidence="14 15">
    <location>
        <position position="77"/>
    </location>
    <ligand>
        <name>a divalent metal cation</name>
        <dbReference type="ChEBI" id="CHEBI:60240"/>
    </ligand>
</feature>
<dbReference type="Proteomes" id="UP001275436">
    <property type="component" value="Unassembled WGS sequence"/>
</dbReference>
<dbReference type="InterPro" id="IPR022898">
    <property type="entry name" value="RNase_HII"/>
</dbReference>
<organism evidence="19 20">
    <name type="scientific">Oceanobacillus kimchii</name>
    <dbReference type="NCBI Taxonomy" id="746691"/>
    <lineage>
        <taxon>Bacteria</taxon>
        <taxon>Bacillati</taxon>
        <taxon>Bacillota</taxon>
        <taxon>Bacilli</taxon>
        <taxon>Bacillales</taxon>
        <taxon>Bacillaceae</taxon>
        <taxon>Oceanobacillus</taxon>
    </lineage>
</organism>
<keyword evidence="11 14" id="KW-0255">Endonuclease</keyword>
<keyword evidence="20" id="KW-1185">Reference proteome</keyword>
<dbReference type="CDD" id="cd07182">
    <property type="entry name" value="RNase_HII_bacteria_HII_like"/>
    <property type="match status" value="1"/>
</dbReference>
<evidence type="ECO:0000313" key="20">
    <source>
        <dbReference type="Proteomes" id="UP001275436"/>
    </source>
</evidence>
<evidence type="ECO:0000256" key="17">
    <source>
        <dbReference type="SAM" id="Coils"/>
    </source>
</evidence>
<evidence type="ECO:0000256" key="5">
    <source>
        <dbReference type="ARBA" id="ARBA00007383"/>
    </source>
</evidence>
<comment type="cofactor">
    <cofactor evidence="2">
        <name>Mg(2+)</name>
        <dbReference type="ChEBI" id="CHEBI:18420"/>
    </cofactor>
</comment>
<feature type="coiled-coil region" evidence="17">
    <location>
        <begin position="6"/>
        <end position="54"/>
    </location>
</feature>
<feature type="binding site" evidence="14 15">
    <location>
        <position position="169"/>
    </location>
    <ligand>
        <name>a divalent metal cation</name>
        <dbReference type="ChEBI" id="CHEBI:60240"/>
    </ligand>
</feature>
<evidence type="ECO:0000256" key="4">
    <source>
        <dbReference type="ARBA" id="ARBA00004496"/>
    </source>
</evidence>
<dbReference type="PROSITE" id="PS51975">
    <property type="entry name" value="RNASE_H_2"/>
    <property type="match status" value="1"/>
</dbReference>
<evidence type="ECO:0000256" key="16">
    <source>
        <dbReference type="RuleBase" id="RU003515"/>
    </source>
</evidence>
<keyword evidence="9 14" id="KW-0540">Nuclease</keyword>
<gene>
    <name evidence="14 19" type="primary">rnhB</name>
    <name evidence="19" type="ORF">MACH08_17600</name>
</gene>
<dbReference type="SUPFAM" id="SSF53098">
    <property type="entry name" value="Ribonuclease H-like"/>
    <property type="match status" value="1"/>
</dbReference>
<evidence type="ECO:0000256" key="3">
    <source>
        <dbReference type="ARBA" id="ARBA00004065"/>
    </source>
</evidence>
<comment type="catalytic activity">
    <reaction evidence="1 14 15 16">
        <text>Endonucleolytic cleavage to 5'-phosphomonoester.</text>
        <dbReference type="EC" id="3.1.26.4"/>
    </reaction>
</comment>
<evidence type="ECO:0000256" key="14">
    <source>
        <dbReference type="HAMAP-Rule" id="MF_00052"/>
    </source>
</evidence>
<dbReference type="InterPro" id="IPR024567">
    <property type="entry name" value="RNase_HII/HIII_dom"/>
</dbReference>
<evidence type="ECO:0000256" key="10">
    <source>
        <dbReference type="ARBA" id="ARBA00022723"/>
    </source>
</evidence>
<evidence type="ECO:0000256" key="8">
    <source>
        <dbReference type="ARBA" id="ARBA00022490"/>
    </source>
</evidence>
<evidence type="ECO:0000256" key="6">
    <source>
        <dbReference type="ARBA" id="ARBA00012180"/>
    </source>
</evidence>
<dbReference type="NCBIfam" id="NF000594">
    <property type="entry name" value="PRK00015.1-1"/>
    <property type="match status" value="1"/>
</dbReference>
<protein>
    <recommendedName>
        <fullName evidence="7 14">Ribonuclease HII</fullName>
        <shortName evidence="14">RNase HII</shortName>
        <ecNumber evidence="6 14">3.1.26.4</ecNumber>
    </recommendedName>
</protein>
<keyword evidence="13 14" id="KW-0464">Manganese</keyword>
<comment type="similarity">
    <text evidence="5 14 16">Belongs to the RNase HII family.</text>
</comment>
<comment type="function">
    <text evidence="3 14 16">Endonuclease that specifically degrades the RNA of RNA-DNA hybrids.</text>
</comment>
<comment type="cofactor">
    <cofactor evidence="14 15">
        <name>Mn(2+)</name>
        <dbReference type="ChEBI" id="CHEBI:29035"/>
    </cofactor>
    <cofactor evidence="14 15">
        <name>Mg(2+)</name>
        <dbReference type="ChEBI" id="CHEBI:18420"/>
    </cofactor>
    <text evidence="14 15">Manganese or magnesium. Binds 1 divalent metal ion per monomer in the absence of substrate. May bind a second metal ion after substrate binding.</text>
</comment>
<sequence>MKSASIANIKSQLNNGELNNKDIEELYKDSRKGVQALIKRYEKQQEKQVALEQAFIKMSTYENEAYRNGNHYIAGVDEVGRGPLAGPVVAAAVILPKDFYLLGINDSKKLSEEQRNTYSTYIKQHAIAYQISFVDNTIIDEINIYEASKQAMKQAISGLEPYPDHALIDAVPLEGLNCTYEAIIKGDAASVHIAAASILAKVARDNWMKELHEEYPVYGFNSNMGYGTKEHLQALENYGVTPYHRYSFAPVHKYPFTSSLKK</sequence>
<dbReference type="InterPro" id="IPR001352">
    <property type="entry name" value="RNase_HII/HIII"/>
</dbReference>
<dbReference type="InterPro" id="IPR036397">
    <property type="entry name" value="RNaseH_sf"/>
</dbReference>
<dbReference type="PANTHER" id="PTHR10954">
    <property type="entry name" value="RIBONUCLEASE H2 SUBUNIT A"/>
    <property type="match status" value="1"/>
</dbReference>
<comment type="caution">
    <text evidence="19">The sequence shown here is derived from an EMBL/GenBank/DDBJ whole genome shotgun (WGS) entry which is preliminary data.</text>
</comment>
<evidence type="ECO:0000256" key="2">
    <source>
        <dbReference type="ARBA" id="ARBA00001946"/>
    </source>
</evidence>
<dbReference type="Gene3D" id="3.30.420.10">
    <property type="entry name" value="Ribonuclease H-like superfamily/Ribonuclease H"/>
    <property type="match status" value="1"/>
</dbReference>
<evidence type="ECO:0000256" key="11">
    <source>
        <dbReference type="ARBA" id="ARBA00022759"/>
    </source>
</evidence>
<dbReference type="NCBIfam" id="NF000595">
    <property type="entry name" value="PRK00015.1-3"/>
    <property type="match status" value="1"/>
</dbReference>
<evidence type="ECO:0000256" key="12">
    <source>
        <dbReference type="ARBA" id="ARBA00022801"/>
    </source>
</evidence>
<reference evidence="19 20" key="1">
    <citation type="submission" date="2023-02" db="EMBL/GenBank/DDBJ databases">
        <title>Oceanobacillus kimchii IFOP_LL358 isolated form Alexandrium catenella lab strain.</title>
        <authorList>
            <person name="Gajardo G."/>
            <person name="Ueki S."/>
            <person name="Maruyama F."/>
        </authorList>
    </citation>
    <scope>NUCLEOTIDE SEQUENCE [LARGE SCALE GENOMIC DNA]</scope>
    <source>
        <strain evidence="19 20">IFOP_LL358</strain>
    </source>
</reference>
<dbReference type="EMBL" id="BSKO01000001">
    <property type="protein sequence ID" value="GLO65976.1"/>
    <property type="molecule type" value="Genomic_DNA"/>
</dbReference>
<keyword evidence="8 14" id="KW-0963">Cytoplasm</keyword>
<keyword evidence="12 14" id="KW-0378">Hydrolase</keyword>
<evidence type="ECO:0000256" key="9">
    <source>
        <dbReference type="ARBA" id="ARBA00022722"/>
    </source>
</evidence>
<keyword evidence="17" id="KW-0175">Coiled coil</keyword>